<accession>A0ABS9DXS1</accession>
<organism evidence="3 4">
    <name type="scientific">Acidiphilium iwatense</name>
    <dbReference type="NCBI Taxonomy" id="768198"/>
    <lineage>
        <taxon>Bacteria</taxon>
        <taxon>Pseudomonadati</taxon>
        <taxon>Pseudomonadota</taxon>
        <taxon>Alphaproteobacteria</taxon>
        <taxon>Acetobacterales</taxon>
        <taxon>Acidocellaceae</taxon>
        <taxon>Acidiphilium</taxon>
    </lineage>
</organism>
<evidence type="ECO:0000256" key="1">
    <source>
        <dbReference type="ARBA" id="ARBA00005953"/>
    </source>
</evidence>
<dbReference type="InterPro" id="IPR029069">
    <property type="entry name" value="HotDog_dom_sf"/>
</dbReference>
<sequence>MTPQPVQTYEYGVDVVADDIDELGHVNNAVYLKWVQAAVLRHWYCVAPKEVIAAHLWVAVKHEIRYRRPGFLNDHVVIRVVLKKLLGARAFYKTMINRGDEVLAEVESCWCCLDSVTNKPARLARDIVARFLPVEAPRRC</sequence>
<dbReference type="PANTHER" id="PTHR31793:SF27">
    <property type="entry name" value="NOVEL THIOESTERASE SUPERFAMILY DOMAIN AND SAPOSIN A-TYPE DOMAIN CONTAINING PROTEIN (0610012H03RIK)"/>
    <property type="match status" value="1"/>
</dbReference>
<comment type="caution">
    <text evidence="3">The sequence shown here is derived from an EMBL/GenBank/DDBJ whole genome shotgun (WGS) entry which is preliminary data.</text>
</comment>
<dbReference type="RefSeq" id="WP_235704791.1">
    <property type="nucleotide sequence ID" value="NZ_JAKGBZ010000025.1"/>
</dbReference>
<protein>
    <submittedName>
        <fullName evidence="3">Acyl-CoA thioesterase</fullName>
    </submittedName>
</protein>
<dbReference type="SUPFAM" id="SSF54637">
    <property type="entry name" value="Thioesterase/thiol ester dehydrase-isomerase"/>
    <property type="match status" value="1"/>
</dbReference>
<evidence type="ECO:0000256" key="2">
    <source>
        <dbReference type="ARBA" id="ARBA00022801"/>
    </source>
</evidence>
<dbReference type="EMBL" id="JAKGBZ010000025">
    <property type="protein sequence ID" value="MCF3947541.1"/>
    <property type="molecule type" value="Genomic_DNA"/>
</dbReference>
<evidence type="ECO:0000313" key="3">
    <source>
        <dbReference type="EMBL" id="MCF3947541.1"/>
    </source>
</evidence>
<keyword evidence="4" id="KW-1185">Reference proteome</keyword>
<dbReference type="Proteomes" id="UP001521209">
    <property type="component" value="Unassembled WGS sequence"/>
</dbReference>
<name>A0ABS9DXS1_9PROT</name>
<dbReference type="Gene3D" id="3.10.129.10">
    <property type="entry name" value="Hotdog Thioesterase"/>
    <property type="match status" value="1"/>
</dbReference>
<reference evidence="3 4" key="1">
    <citation type="submission" date="2022-01" db="EMBL/GenBank/DDBJ databases">
        <authorList>
            <person name="Won M."/>
            <person name="Kim S.-J."/>
            <person name="Kwon S.-W."/>
        </authorList>
    </citation>
    <scope>NUCLEOTIDE SEQUENCE [LARGE SCALE GENOMIC DNA]</scope>
    <source>
        <strain evidence="3 4">KCTC 23505</strain>
    </source>
</reference>
<gene>
    <name evidence="3" type="ORF">L2A60_12720</name>
</gene>
<evidence type="ECO:0000313" key="4">
    <source>
        <dbReference type="Proteomes" id="UP001521209"/>
    </source>
</evidence>
<dbReference type="InterPro" id="IPR050563">
    <property type="entry name" value="4-hydroxybenzoyl-CoA_TE"/>
</dbReference>
<dbReference type="PANTHER" id="PTHR31793">
    <property type="entry name" value="4-HYDROXYBENZOYL-COA THIOESTERASE FAMILY MEMBER"/>
    <property type="match status" value="1"/>
</dbReference>
<dbReference type="CDD" id="cd00586">
    <property type="entry name" value="4HBT"/>
    <property type="match status" value="1"/>
</dbReference>
<keyword evidence="2" id="KW-0378">Hydrolase</keyword>
<proteinExistence type="inferred from homology"/>
<comment type="similarity">
    <text evidence="1">Belongs to the 4-hydroxybenzoyl-CoA thioesterase family.</text>
</comment>
<dbReference type="Pfam" id="PF13279">
    <property type="entry name" value="4HBT_2"/>
    <property type="match status" value="1"/>
</dbReference>